<dbReference type="AlphaFoldDB" id="A0A195FIF9"/>
<feature type="non-terminal residue" evidence="1">
    <location>
        <position position="1"/>
    </location>
</feature>
<evidence type="ECO:0000313" key="1">
    <source>
        <dbReference type="EMBL" id="KYN40161.1"/>
    </source>
</evidence>
<accession>A0A195FIF9</accession>
<reference evidence="1 2" key="1">
    <citation type="submission" date="2016-03" db="EMBL/GenBank/DDBJ databases">
        <title>Trachymyrmex septentrionalis WGS genome.</title>
        <authorList>
            <person name="Nygaard S."/>
            <person name="Hu H."/>
            <person name="Boomsma J."/>
            <person name="Zhang G."/>
        </authorList>
    </citation>
    <scope>NUCLEOTIDE SEQUENCE [LARGE SCALE GENOMIC DNA]</scope>
    <source>
        <strain evidence="1">Tsep2-gDNA-1</strain>
        <tissue evidence="1">Whole body</tissue>
    </source>
</reference>
<evidence type="ECO:0000313" key="2">
    <source>
        <dbReference type="Proteomes" id="UP000078541"/>
    </source>
</evidence>
<sequence>IYLNVLSGVLVELLGSCSRNLALPQPTNVYAAGFLNIFHILFQCLWYNPLPPSSRGSALNAEKLDKTSGTRS</sequence>
<dbReference type="EMBL" id="KQ981523">
    <property type="protein sequence ID" value="KYN40161.1"/>
    <property type="molecule type" value="Genomic_DNA"/>
</dbReference>
<organism evidence="1 2">
    <name type="scientific">Trachymyrmex septentrionalis</name>
    <dbReference type="NCBI Taxonomy" id="34720"/>
    <lineage>
        <taxon>Eukaryota</taxon>
        <taxon>Metazoa</taxon>
        <taxon>Ecdysozoa</taxon>
        <taxon>Arthropoda</taxon>
        <taxon>Hexapoda</taxon>
        <taxon>Insecta</taxon>
        <taxon>Pterygota</taxon>
        <taxon>Neoptera</taxon>
        <taxon>Endopterygota</taxon>
        <taxon>Hymenoptera</taxon>
        <taxon>Apocrita</taxon>
        <taxon>Aculeata</taxon>
        <taxon>Formicoidea</taxon>
        <taxon>Formicidae</taxon>
        <taxon>Myrmicinae</taxon>
        <taxon>Trachymyrmex</taxon>
    </lineage>
</organism>
<gene>
    <name evidence="1" type="ORF">ALC56_05104</name>
</gene>
<name>A0A195FIF9_9HYME</name>
<dbReference type="Proteomes" id="UP000078541">
    <property type="component" value="Unassembled WGS sequence"/>
</dbReference>
<keyword evidence="2" id="KW-1185">Reference proteome</keyword>
<proteinExistence type="predicted"/>
<protein>
    <submittedName>
        <fullName evidence="1">Uncharacterized protein</fullName>
    </submittedName>
</protein>